<feature type="domain" description="IclR-ED" evidence="5">
    <location>
        <begin position="90"/>
        <end position="276"/>
    </location>
</feature>
<evidence type="ECO:0000256" key="2">
    <source>
        <dbReference type="ARBA" id="ARBA00023125"/>
    </source>
</evidence>
<keyword evidence="1" id="KW-0805">Transcription regulation</keyword>
<dbReference type="Proteomes" id="UP000324104">
    <property type="component" value="Unassembled WGS sequence"/>
</dbReference>
<reference evidence="6 7" key="1">
    <citation type="submission" date="2019-08" db="EMBL/GenBank/DDBJ databases">
        <title>Archaea genome.</title>
        <authorList>
            <person name="Kajale S."/>
            <person name="Shouche Y."/>
            <person name="Deshpande N."/>
            <person name="Sharma A."/>
        </authorList>
    </citation>
    <scope>NUCLEOTIDE SEQUENCE [LARGE SCALE GENOMIC DNA]</scope>
    <source>
        <strain evidence="6 7">ESP3B_9</strain>
    </source>
</reference>
<dbReference type="PROSITE" id="PS51078">
    <property type="entry name" value="ICLR_ED"/>
    <property type="match status" value="1"/>
</dbReference>
<dbReference type="PROSITE" id="PS51077">
    <property type="entry name" value="HTH_ICLR"/>
    <property type="match status" value="1"/>
</dbReference>
<evidence type="ECO:0000313" key="6">
    <source>
        <dbReference type="EMBL" id="TYT60668.1"/>
    </source>
</evidence>
<dbReference type="Gene3D" id="3.30.450.40">
    <property type="match status" value="1"/>
</dbReference>
<dbReference type="GO" id="GO:0003700">
    <property type="term" value="F:DNA-binding transcription factor activity"/>
    <property type="evidence" value="ECO:0007669"/>
    <property type="project" value="TreeGrafter"/>
</dbReference>
<accession>A0A5D5AFS5</accession>
<name>A0A5D5AFS5_9EURY</name>
<dbReference type="GO" id="GO:0003677">
    <property type="term" value="F:DNA binding"/>
    <property type="evidence" value="ECO:0007669"/>
    <property type="project" value="UniProtKB-KW"/>
</dbReference>
<evidence type="ECO:0000259" key="4">
    <source>
        <dbReference type="PROSITE" id="PS51077"/>
    </source>
</evidence>
<evidence type="ECO:0000256" key="1">
    <source>
        <dbReference type="ARBA" id="ARBA00023015"/>
    </source>
</evidence>
<dbReference type="PANTHER" id="PTHR30136">
    <property type="entry name" value="HELIX-TURN-HELIX TRANSCRIPTIONAL REGULATOR, ICLR FAMILY"/>
    <property type="match status" value="1"/>
</dbReference>
<evidence type="ECO:0000256" key="3">
    <source>
        <dbReference type="ARBA" id="ARBA00023163"/>
    </source>
</evidence>
<dbReference type="GO" id="GO:0045892">
    <property type="term" value="P:negative regulation of DNA-templated transcription"/>
    <property type="evidence" value="ECO:0007669"/>
    <property type="project" value="TreeGrafter"/>
</dbReference>
<feature type="domain" description="HTH iclR-type" evidence="4">
    <location>
        <begin position="30"/>
        <end position="89"/>
    </location>
</feature>
<evidence type="ECO:0000259" key="5">
    <source>
        <dbReference type="PROSITE" id="PS51078"/>
    </source>
</evidence>
<organism evidence="6 7">
    <name type="scientific">Natrialba swarupiae</name>
    <dbReference type="NCBI Taxonomy" id="2448032"/>
    <lineage>
        <taxon>Archaea</taxon>
        <taxon>Methanobacteriati</taxon>
        <taxon>Methanobacteriota</taxon>
        <taxon>Stenosarchaea group</taxon>
        <taxon>Halobacteria</taxon>
        <taxon>Halobacteriales</taxon>
        <taxon>Natrialbaceae</taxon>
        <taxon>Natrialba</taxon>
    </lineage>
</organism>
<dbReference type="SMART" id="SM00346">
    <property type="entry name" value="HTH_ICLR"/>
    <property type="match status" value="1"/>
</dbReference>
<dbReference type="InterPro" id="IPR005471">
    <property type="entry name" value="Tscrpt_reg_IclR_N"/>
</dbReference>
<dbReference type="Pfam" id="PF01614">
    <property type="entry name" value="IclR_C"/>
    <property type="match status" value="1"/>
</dbReference>
<dbReference type="InterPro" id="IPR036388">
    <property type="entry name" value="WH-like_DNA-bd_sf"/>
</dbReference>
<gene>
    <name evidence="6" type="ORF">FYC77_17585</name>
</gene>
<keyword evidence="3" id="KW-0804">Transcription</keyword>
<dbReference type="InterPro" id="IPR029016">
    <property type="entry name" value="GAF-like_dom_sf"/>
</dbReference>
<protein>
    <submittedName>
        <fullName evidence="6">IclR family transcriptional regulator</fullName>
    </submittedName>
</protein>
<dbReference type="SUPFAM" id="SSF46785">
    <property type="entry name" value="Winged helix' DNA-binding domain"/>
    <property type="match status" value="1"/>
</dbReference>
<evidence type="ECO:0000313" key="7">
    <source>
        <dbReference type="Proteomes" id="UP000324104"/>
    </source>
</evidence>
<keyword evidence="7" id="KW-1185">Reference proteome</keyword>
<dbReference type="InterPro" id="IPR014757">
    <property type="entry name" value="Tscrpt_reg_IclR_C"/>
</dbReference>
<dbReference type="AlphaFoldDB" id="A0A5D5AFS5"/>
<dbReference type="InterPro" id="IPR036390">
    <property type="entry name" value="WH_DNA-bd_sf"/>
</dbReference>
<dbReference type="InterPro" id="IPR050707">
    <property type="entry name" value="HTH_MetabolicPath_Reg"/>
</dbReference>
<proteinExistence type="predicted"/>
<dbReference type="EMBL" id="VTAW01000033">
    <property type="protein sequence ID" value="TYT60668.1"/>
    <property type="molecule type" value="Genomic_DNA"/>
</dbReference>
<dbReference type="SUPFAM" id="SSF55781">
    <property type="entry name" value="GAF domain-like"/>
    <property type="match status" value="1"/>
</dbReference>
<sequence length="277" mass="30558">MVLCPILLDIFTRESIVVPFMGETNSNGRIGAVETVFDVVDVLEGSESVGVSDVADQLDMPKSTAHVYLKSLESEGYAINDDGTYRLSLRFLKHGGKARNRLKLYRSAKNHVDKLANDTGEVGNLGVEERGRRVLVYKSEVPDAIYDNTPTGEHTNMHWTALGKAILAHLPPERVDEIIDRHGLPARTPATITDPDTLKSELETVREKGYSVEREERRDGVVAIAVPIQDKSDDGTVHSVSISGPKKRITGENGIKTDLVDAVKQTANVIELQYNHY</sequence>
<keyword evidence="2" id="KW-0238">DNA-binding</keyword>
<dbReference type="Pfam" id="PF09339">
    <property type="entry name" value="HTH_IclR"/>
    <property type="match status" value="1"/>
</dbReference>
<dbReference type="Gene3D" id="1.10.10.10">
    <property type="entry name" value="Winged helix-like DNA-binding domain superfamily/Winged helix DNA-binding domain"/>
    <property type="match status" value="1"/>
</dbReference>
<comment type="caution">
    <text evidence="6">The sequence shown here is derived from an EMBL/GenBank/DDBJ whole genome shotgun (WGS) entry which is preliminary data.</text>
</comment>
<dbReference type="PANTHER" id="PTHR30136:SF35">
    <property type="entry name" value="HTH-TYPE TRANSCRIPTIONAL REGULATOR RV1719"/>
    <property type="match status" value="1"/>
</dbReference>